<dbReference type="Proteomes" id="UP000038045">
    <property type="component" value="Unplaced"/>
</dbReference>
<keyword evidence="2" id="KW-0597">Phosphoprotein</keyword>
<feature type="compositionally biased region" description="Polar residues" evidence="3">
    <location>
        <begin position="264"/>
        <end position="278"/>
    </location>
</feature>
<evidence type="ECO:0000256" key="2">
    <source>
        <dbReference type="ARBA" id="ARBA00022553"/>
    </source>
</evidence>
<dbReference type="WBParaSite" id="PTRK_0001103700.1">
    <property type="protein sequence ID" value="PTRK_0001103700.1"/>
    <property type="gene ID" value="PTRK_0001103700"/>
</dbReference>
<dbReference type="AlphaFoldDB" id="A0A0N4ZRA2"/>
<sequence>MSDSEDEFLSASEGEDSLIEEVILKKLNDNVEKEKNIDISLKNNEGHKEKLVKEEVNKKQDNELINERDNDVGKDKCDNDWDCNWDSVLTKSISFKKIEKIYRECDEKKEEISIEESFNDEDGQSETTSIEIIEQIKESVGESFVVEANKVSKNECHKEEKSRDIKIVNEESLIEEKTNEEEIMNEGALDIDQCNDEKVVKDEEKVELQSKHNIIEELKEASTTTEGIKPKIKVVKPRKKIIPKKEKITINKDVIEESKKPLTRNHSNNSSSQGTDISYENIETPKLVEENDWFSEVTKEIITKNKEVKSSKKSSTLWDWSAINAVVSSVGDSISSAVESSLGIPSAEEMARTVSKEEKDKVNKEKEERVNPLDRLNDNIINQPDIPSIGGIFSGLVNTSLDALETIGKKTFETLTITEKDGDKERRKFLFEREKDINLSDILKELKNKEKEDNKDNTNSMKSIGFGSTSQKTLTTSFVQLFEKHGGLVNLEGLELLTERSKDASTLTTNFVEHVEEMSLTELSPISMDNFERELKKLCKKMKVSLNPNFILTASKNQEEIYLESTLLDNSSIETIFENAINSLALMTAESVHLLHKIGQLFSITPQICEDNVVIEITKLFCKRVTYFSEEYANIFNSLNSDPKIDEMVTNIFYESTNANLYIKKAVMLLKVFY</sequence>
<dbReference type="Pfam" id="PF05334">
    <property type="entry name" value="DUF719"/>
    <property type="match status" value="1"/>
</dbReference>
<evidence type="ECO:0000313" key="4">
    <source>
        <dbReference type="Proteomes" id="UP000038045"/>
    </source>
</evidence>
<name>A0A0N4ZRA2_PARTI</name>
<evidence type="ECO:0000256" key="3">
    <source>
        <dbReference type="SAM" id="MobiDB-lite"/>
    </source>
</evidence>
<keyword evidence="4" id="KW-1185">Reference proteome</keyword>
<dbReference type="InterPro" id="IPR007998">
    <property type="entry name" value="DUF719"/>
</dbReference>
<dbReference type="PANTHER" id="PTHR12842">
    <property type="entry name" value="FI01459P"/>
    <property type="match status" value="1"/>
</dbReference>
<evidence type="ECO:0000313" key="5">
    <source>
        <dbReference type="WBParaSite" id="PTRK_0001103700.1"/>
    </source>
</evidence>
<organism evidence="4 5">
    <name type="scientific">Parastrongyloides trichosuri</name>
    <name type="common">Possum-specific nematode worm</name>
    <dbReference type="NCBI Taxonomy" id="131310"/>
    <lineage>
        <taxon>Eukaryota</taxon>
        <taxon>Metazoa</taxon>
        <taxon>Ecdysozoa</taxon>
        <taxon>Nematoda</taxon>
        <taxon>Chromadorea</taxon>
        <taxon>Rhabditida</taxon>
        <taxon>Tylenchina</taxon>
        <taxon>Panagrolaimomorpha</taxon>
        <taxon>Strongyloidoidea</taxon>
        <taxon>Strongyloididae</taxon>
        <taxon>Parastrongyloides</taxon>
    </lineage>
</organism>
<evidence type="ECO:0000256" key="1">
    <source>
        <dbReference type="ARBA" id="ARBA00006903"/>
    </source>
</evidence>
<dbReference type="PANTHER" id="PTHR12842:SF6">
    <property type="entry name" value="FI01459P"/>
    <property type="match status" value="1"/>
</dbReference>
<feature type="region of interest" description="Disordered" evidence="3">
    <location>
        <begin position="258"/>
        <end position="280"/>
    </location>
</feature>
<proteinExistence type="inferred from homology"/>
<feature type="region of interest" description="Disordered" evidence="3">
    <location>
        <begin position="349"/>
        <end position="369"/>
    </location>
</feature>
<accession>A0A0N4ZRA2</accession>
<reference evidence="5" key="1">
    <citation type="submission" date="2017-02" db="UniProtKB">
        <authorList>
            <consortium name="WormBaseParasite"/>
        </authorList>
    </citation>
    <scope>IDENTIFICATION</scope>
</reference>
<comment type="similarity">
    <text evidence="1">Belongs to the FAM114 family.</text>
</comment>
<protein>
    <submittedName>
        <fullName evidence="5">Uncharacterized protein</fullName>
    </submittedName>
</protein>